<dbReference type="RefSeq" id="WP_143747232.1">
    <property type="nucleotide sequence ID" value="NZ_AQQR01000002.1"/>
</dbReference>
<protein>
    <recommendedName>
        <fullName evidence="2">Anti-sigma factor NepR domain-containing protein</fullName>
    </recommendedName>
</protein>
<keyword evidence="4" id="KW-1185">Reference proteome</keyword>
<feature type="region of interest" description="Disordered" evidence="1">
    <location>
        <begin position="49"/>
        <end position="89"/>
    </location>
</feature>
<evidence type="ECO:0000313" key="3">
    <source>
        <dbReference type="EMBL" id="OWU75714.1"/>
    </source>
</evidence>
<dbReference type="AlphaFoldDB" id="A0A225NMG2"/>
<dbReference type="EMBL" id="AQQR01000002">
    <property type="protein sequence ID" value="OWU75714.1"/>
    <property type="molecule type" value="Genomic_DNA"/>
</dbReference>
<gene>
    <name evidence="3" type="ORF">ATO3_05785</name>
</gene>
<feature type="domain" description="Anti-sigma factor NepR" evidence="2">
    <location>
        <begin position="17"/>
        <end position="50"/>
    </location>
</feature>
<sequence>MSAEDMPEKDRAAKMEQLIDANLKRAFNDVLKEDVPDRFTNLLAELRAAESKNRSSDNEQSAQVAQAPNVMEDDAPVAQQQAGGVRNGR</sequence>
<accession>A0A225NMG2</accession>
<evidence type="ECO:0000256" key="1">
    <source>
        <dbReference type="SAM" id="MobiDB-lite"/>
    </source>
</evidence>
<dbReference type="InterPro" id="IPR041649">
    <property type="entry name" value="NepR"/>
</dbReference>
<proteinExistence type="predicted"/>
<organism evidence="3 4">
    <name type="scientific">Marinibacterium profundimaris</name>
    <dbReference type="NCBI Taxonomy" id="1679460"/>
    <lineage>
        <taxon>Bacteria</taxon>
        <taxon>Pseudomonadati</taxon>
        <taxon>Pseudomonadota</taxon>
        <taxon>Alphaproteobacteria</taxon>
        <taxon>Rhodobacterales</taxon>
        <taxon>Paracoccaceae</taxon>
        <taxon>Marinibacterium</taxon>
    </lineage>
</organism>
<evidence type="ECO:0000259" key="2">
    <source>
        <dbReference type="Pfam" id="PF18557"/>
    </source>
</evidence>
<comment type="caution">
    <text evidence="3">The sequence shown here is derived from an EMBL/GenBank/DDBJ whole genome shotgun (WGS) entry which is preliminary data.</text>
</comment>
<evidence type="ECO:0000313" key="4">
    <source>
        <dbReference type="Proteomes" id="UP000215377"/>
    </source>
</evidence>
<dbReference type="Proteomes" id="UP000215377">
    <property type="component" value="Unassembled WGS sequence"/>
</dbReference>
<reference evidence="3 4" key="1">
    <citation type="submission" date="2013-04" db="EMBL/GenBank/DDBJ databases">
        <title>Oceanicola sp. 22II1-22F33 Genome Sequencing.</title>
        <authorList>
            <person name="Lai Q."/>
            <person name="Li G."/>
            <person name="Shao Z."/>
        </authorList>
    </citation>
    <scope>NUCLEOTIDE SEQUENCE [LARGE SCALE GENOMIC DNA]</scope>
    <source>
        <strain evidence="3 4">22II1-22F33</strain>
    </source>
</reference>
<dbReference type="Pfam" id="PF18557">
    <property type="entry name" value="NepR"/>
    <property type="match status" value="1"/>
</dbReference>
<name>A0A225NMG2_9RHOB</name>